<protein>
    <submittedName>
        <fullName evidence="2">Uncharacterized protein</fullName>
    </submittedName>
</protein>
<accession>A0A7K0J3R4</accession>
<feature type="transmembrane region" description="Helical" evidence="1">
    <location>
        <begin position="84"/>
        <end position="109"/>
    </location>
</feature>
<dbReference type="AlphaFoldDB" id="A0A7K0J3R4"/>
<keyword evidence="1" id="KW-0472">Membrane</keyword>
<keyword evidence="1" id="KW-1133">Transmembrane helix</keyword>
<dbReference type="Proteomes" id="UP000466104">
    <property type="component" value="Unassembled WGS sequence"/>
</dbReference>
<evidence type="ECO:0000313" key="3">
    <source>
        <dbReference type="Proteomes" id="UP000466104"/>
    </source>
</evidence>
<feature type="transmembrane region" description="Helical" evidence="1">
    <location>
        <begin position="43"/>
        <end position="64"/>
    </location>
</feature>
<sequence>MNRRSSEENILDVRARLGHVDQGGSHVLDATTESARVSRSAGAFIVAMAISGLVWGLTLAIWATGPGIDGTRTSMPTRGWLGSLLVGLLYAMGVTVILLIPVVLMAALLGGHLVRRSSQRIAGGAVCAVAVVLGAAGLYALIPDMSAVVEISWPALVAASALGCWWGPWVMVGRRSR</sequence>
<reference evidence="2 3" key="1">
    <citation type="submission" date="2019-08" db="EMBL/GenBank/DDBJ databases">
        <title>In-depth cultivation of the pig gut microbiome towards novel bacterial diversity and tailored functional studies.</title>
        <authorList>
            <person name="Wylensek D."/>
            <person name="Hitch T.C.A."/>
            <person name="Clavel T."/>
        </authorList>
    </citation>
    <scope>NUCLEOTIDE SEQUENCE [LARGE SCALE GENOMIC DNA]</scope>
    <source>
        <strain evidence="2 3">WCA-380-WT-3A</strain>
    </source>
</reference>
<feature type="transmembrane region" description="Helical" evidence="1">
    <location>
        <begin position="153"/>
        <end position="172"/>
    </location>
</feature>
<name>A0A7K0J3R4_9ACTN</name>
<evidence type="ECO:0000313" key="2">
    <source>
        <dbReference type="EMBL" id="MSS44565.1"/>
    </source>
</evidence>
<feature type="transmembrane region" description="Helical" evidence="1">
    <location>
        <begin position="121"/>
        <end position="141"/>
    </location>
</feature>
<gene>
    <name evidence="2" type="ORF">FYJ43_00480</name>
</gene>
<dbReference type="EMBL" id="VUMG01000001">
    <property type="protein sequence ID" value="MSS44565.1"/>
    <property type="molecule type" value="Genomic_DNA"/>
</dbReference>
<keyword evidence="3" id="KW-1185">Reference proteome</keyword>
<proteinExistence type="predicted"/>
<evidence type="ECO:0000256" key="1">
    <source>
        <dbReference type="SAM" id="Phobius"/>
    </source>
</evidence>
<comment type="caution">
    <text evidence="2">The sequence shown here is derived from an EMBL/GenBank/DDBJ whole genome shotgun (WGS) entry which is preliminary data.</text>
</comment>
<keyword evidence="1" id="KW-0812">Transmembrane</keyword>
<organism evidence="2 3">
    <name type="scientific">Cutibacterium porci</name>
    <dbReference type="NCBI Taxonomy" id="2605781"/>
    <lineage>
        <taxon>Bacteria</taxon>
        <taxon>Bacillati</taxon>
        <taxon>Actinomycetota</taxon>
        <taxon>Actinomycetes</taxon>
        <taxon>Propionibacteriales</taxon>
        <taxon>Propionibacteriaceae</taxon>
        <taxon>Cutibacterium</taxon>
    </lineage>
</organism>
<dbReference type="RefSeq" id="WP_326833203.1">
    <property type="nucleotide sequence ID" value="NZ_VUMG01000001.1"/>
</dbReference>